<dbReference type="GO" id="GO:0003700">
    <property type="term" value="F:DNA-binding transcription factor activity"/>
    <property type="evidence" value="ECO:0007669"/>
    <property type="project" value="InterPro"/>
</dbReference>
<dbReference type="InterPro" id="IPR006510">
    <property type="entry name" value="Znf_LRP1"/>
</dbReference>
<dbReference type="InterPro" id="IPR007818">
    <property type="entry name" value="SHI"/>
</dbReference>
<evidence type="ECO:0000256" key="1">
    <source>
        <dbReference type="ARBA" id="ARBA00004123"/>
    </source>
</evidence>
<dbReference type="PANTHER" id="PTHR31604:SF2">
    <property type="entry name" value="PROTEIN SHI RELATED SEQUENCE 7"/>
    <property type="match status" value="1"/>
</dbReference>
<comment type="subcellular location">
    <subcellularLocation>
        <location evidence="1">Nucleus</location>
    </subcellularLocation>
</comment>
<evidence type="ECO:0000256" key="2">
    <source>
        <dbReference type="ARBA" id="ARBA00006911"/>
    </source>
</evidence>
<dbReference type="GO" id="GO:0005634">
    <property type="term" value="C:nucleus"/>
    <property type="evidence" value="ECO:0007669"/>
    <property type="project" value="UniProtKB-SubCell"/>
</dbReference>
<dbReference type="InterPro" id="IPR006511">
    <property type="entry name" value="SHI_C"/>
</dbReference>
<feature type="compositionally biased region" description="Gly residues" evidence="8">
    <location>
        <begin position="1"/>
        <end position="23"/>
    </location>
</feature>
<dbReference type="NCBIfam" id="TIGR01623">
    <property type="entry name" value="put_zinc_LRP1"/>
    <property type="match status" value="1"/>
</dbReference>
<evidence type="ECO:0000256" key="7">
    <source>
        <dbReference type="ARBA" id="ARBA00023242"/>
    </source>
</evidence>
<dbReference type="GO" id="GO:0003677">
    <property type="term" value="F:DNA binding"/>
    <property type="evidence" value="ECO:0007669"/>
    <property type="project" value="UniProtKB-KW"/>
</dbReference>
<organism evidence="9 10">
    <name type="scientific">Vanilla planifolia</name>
    <name type="common">Vanilla</name>
    <dbReference type="NCBI Taxonomy" id="51239"/>
    <lineage>
        <taxon>Eukaryota</taxon>
        <taxon>Viridiplantae</taxon>
        <taxon>Streptophyta</taxon>
        <taxon>Embryophyta</taxon>
        <taxon>Tracheophyta</taxon>
        <taxon>Spermatophyta</taxon>
        <taxon>Magnoliopsida</taxon>
        <taxon>Liliopsida</taxon>
        <taxon>Asparagales</taxon>
        <taxon>Orchidaceae</taxon>
        <taxon>Vanilloideae</taxon>
        <taxon>Vanilleae</taxon>
        <taxon>Vanilla</taxon>
    </lineage>
</organism>
<evidence type="ECO:0000256" key="3">
    <source>
        <dbReference type="ARBA" id="ARBA00022723"/>
    </source>
</evidence>
<accession>A0A835UUZ8</accession>
<evidence type="ECO:0000256" key="4">
    <source>
        <dbReference type="ARBA" id="ARBA00022833"/>
    </source>
</evidence>
<evidence type="ECO:0000313" key="10">
    <source>
        <dbReference type="Proteomes" id="UP000639772"/>
    </source>
</evidence>
<dbReference type="Pfam" id="PF05142">
    <property type="entry name" value="DUF702"/>
    <property type="match status" value="1"/>
</dbReference>
<evidence type="ECO:0000256" key="5">
    <source>
        <dbReference type="ARBA" id="ARBA00023125"/>
    </source>
</evidence>
<dbReference type="PANTHER" id="PTHR31604">
    <property type="entry name" value="PROTEIN LATERAL ROOT PRIMORDIUM 1"/>
    <property type="match status" value="1"/>
</dbReference>
<feature type="region of interest" description="Disordered" evidence="8">
    <location>
        <begin position="1"/>
        <end position="34"/>
    </location>
</feature>
<dbReference type="EMBL" id="JADCNM010000007">
    <property type="protein sequence ID" value="KAG0474953.1"/>
    <property type="molecule type" value="Genomic_DNA"/>
</dbReference>
<protein>
    <submittedName>
        <fullName evidence="9">Uncharacterized protein</fullName>
    </submittedName>
</protein>
<dbReference type="AlphaFoldDB" id="A0A835UUZ8"/>
<dbReference type="GO" id="GO:0045893">
    <property type="term" value="P:positive regulation of DNA-templated transcription"/>
    <property type="evidence" value="ECO:0007669"/>
    <property type="project" value="TreeGrafter"/>
</dbReference>
<name>A0A835UUZ8_VANPL</name>
<comment type="caution">
    <text evidence="9">The sequence shown here is derived from an EMBL/GenBank/DDBJ whole genome shotgun (WGS) entry which is preliminary data.</text>
</comment>
<comment type="similarity">
    <text evidence="2">Belongs to the SHI protein family.</text>
</comment>
<gene>
    <name evidence="9" type="ORF">HPP92_014639</name>
</gene>
<evidence type="ECO:0000256" key="6">
    <source>
        <dbReference type="ARBA" id="ARBA00023159"/>
    </source>
</evidence>
<keyword evidence="3" id="KW-0479">Metal-binding</keyword>
<keyword evidence="5" id="KW-0238">DNA-binding</keyword>
<keyword evidence="7" id="KW-0539">Nucleus</keyword>
<dbReference type="NCBIfam" id="TIGR01624">
    <property type="entry name" value="LRP1_Cterm"/>
    <property type="match status" value="1"/>
</dbReference>
<keyword evidence="4" id="KW-0862">Zinc</keyword>
<evidence type="ECO:0000256" key="8">
    <source>
        <dbReference type="SAM" id="MobiDB-lite"/>
    </source>
</evidence>
<sequence length="299" mass="31473">MADFSLGGGHNPHRQGGGSGGGAGDDDESIPPESFFLYSGATARGFELWQQMHHRRQQQQQQQHQQLFAASTGSLLAFGSADDPIGPIPSRTGSRGIGAGMSCQDCGNQAKKDCTHLRCRTCCKSRGFHCPTHIKSTWVPAAKRRERQQQLAAAAAAETSKRPRDPSPRLPTIVASGGTEGALSFPAEVTSPAVFRCVRVSPMGEAEDQFAYQTAVSIGGRLFKGILYDQGPESSHYHGGESSSSAAVASITAGIGTSSATTTAMAATSALLPDPSSLYPTPLSAFMAGTQFFPHHPRP</sequence>
<dbReference type="GO" id="GO:0046872">
    <property type="term" value="F:metal ion binding"/>
    <property type="evidence" value="ECO:0007669"/>
    <property type="project" value="UniProtKB-KW"/>
</dbReference>
<proteinExistence type="inferred from homology"/>
<evidence type="ECO:0000313" key="9">
    <source>
        <dbReference type="EMBL" id="KAG0474953.1"/>
    </source>
</evidence>
<dbReference type="OrthoDB" id="692274at2759"/>
<feature type="region of interest" description="Disordered" evidence="8">
    <location>
        <begin position="151"/>
        <end position="171"/>
    </location>
</feature>
<reference evidence="9 10" key="1">
    <citation type="journal article" date="2020" name="Nat. Food">
        <title>A phased Vanilla planifolia genome enables genetic improvement of flavour and production.</title>
        <authorList>
            <person name="Hasing T."/>
            <person name="Tang H."/>
            <person name="Brym M."/>
            <person name="Khazi F."/>
            <person name="Huang T."/>
            <person name="Chambers A.H."/>
        </authorList>
    </citation>
    <scope>NUCLEOTIDE SEQUENCE [LARGE SCALE GENOMIC DNA]</scope>
    <source>
        <tissue evidence="9">Leaf</tissue>
    </source>
</reference>
<dbReference type="Proteomes" id="UP000639772">
    <property type="component" value="Chromosome 7"/>
</dbReference>
<keyword evidence="6" id="KW-0010">Activator</keyword>